<dbReference type="Gene3D" id="4.10.240.10">
    <property type="entry name" value="Zn(2)-C6 fungal-type DNA-binding domain"/>
    <property type="match status" value="1"/>
</dbReference>
<dbReference type="InterPro" id="IPR001138">
    <property type="entry name" value="Zn2Cys6_DnaBD"/>
</dbReference>
<feature type="region of interest" description="Disordered" evidence="6">
    <location>
        <begin position="149"/>
        <end position="168"/>
    </location>
</feature>
<keyword evidence="3" id="KW-0238">DNA-binding</keyword>
<dbReference type="Pfam" id="PF00172">
    <property type="entry name" value="Zn_clus"/>
    <property type="match status" value="1"/>
</dbReference>
<evidence type="ECO:0000256" key="3">
    <source>
        <dbReference type="ARBA" id="ARBA00023125"/>
    </source>
</evidence>
<evidence type="ECO:0000256" key="4">
    <source>
        <dbReference type="ARBA" id="ARBA00023163"/>
    </source>
</evidence>
<gene>
    <name evidence="8" type="ORF">CC80DRAFT_550062</name>
</gene>
<evidence type="ECO:0000313" key="9">
    <source>
        <dbReference type="Proteomes" id="UP000800035"/>
    </source>
</evidence>
<sequence>MASKQAACYNCRRSKIKCKREPGAPVCERCLHSGAECVIPGGFHVGRQKGVKNKRTGLEKAIHQVEEALKKSKNSHSPNDPTIEQLQQLLLDAQGAVGPPNSTPSPLSRHTSVASTEVTAEPPPNDDQLALDDAENPLQLLARASDLRLASPPCPDNPFTPSSTFHGSENEHLSDIHRFFLPMKATLDQGPNYDPIDIGLVTVEEAGMLMSYFFDRLAHTRWGLDPEIHTLSFIQNRSSFLFTSLLTASSLFIPWTGAICKRLLVHRKFLAEQVIARRFRSVEIVLAFMVNVPWMHAGMHAGDDDAALYISTALSIALDLSLNKIIAPSRSFDPDFMRRVSKADCLDARKALAMDGFEDVDIGSEWGQRLLRRRERVWIALFVLERGVCLARGRSYCVPVTSLLKHCDGWHLDSFSDPQDGPLVSMAVLRRDLDGLFSAVRSRCDGYRVVDIGSDVAREIESTIETFFDSWLTKWMASIGEGEQHRLPPYVEILVTHTRLSTYSGVINHPTAPLEVKRLFRASALSSALNVMRAAIQGEARLKSMPNNTVTMICFAACVALTLSAPAPSGNHSLAPSVRNLIEETATVLERIGSTPTHRNGASVVFGKYLRELVRQAPDLPRALPPVPAPSFVSHTTPAVNSLFAPAADLLQSPSPQQYLLPASWVEPFQFSAMSDNEVIETVMNVGDFNSSLLDVPMQDPNAFMWMDWINPLDSGFQ</sequence>
<keyword evidence="5" id="KW-0539">Nucleus</keyword>
<dbReference type="CDD" id="cd00067">
    <property type="entry name" value="GAL4"/>
    <property type="match status" value="1"/>
</dbReference>
<protein>
    <recommendedName>
        <fullName evidence="7">Zn(2)-C6 fungal-type domain-containing protein</fullName>
    </recommendedName>
</protein>
<evidence type="ECO:0000256" key="6">
    <source>
        <dbReference type="SAM" id="MobiDB-lite"/>
    </source>
</evidence>
<evidence type="ECO:0000259" key="7">
    <source>
        <dbReference type="PROSITE" id="PS50048"/>
    </source>
</evidence>
<dbReference type="GO" id="GO:0005634">
    <property type="term" value="C:nucleus"/>
    <property type="evidence" value="ECO:0007669"/>
    <property type="project" value="UniProtKB-SubCell"/>
</dbReference>
<dbReference type="SUPFAM" id="SSF57701">
    <property type="entry name" value="Zn2/Cys6 DNA-binding domain"/>
    <property type="match status" value="1"/>
</dbReference>
<dbReference type="PROSITE" id="PS50048">
    <property type="entry name" value="ZN2_CY6_FUNGAL_2"/>
    <property type="match status" value="1"/>
</dbReference>
<accession>A0A6A5TT24</accession>
<reference evidence="8" key="1">
    <citation type="journal article" date="2020" name="Stud. Mycol.">
        <title>101 Dothideomycetes genomes: a test case for predicting lifestyles and emergence of pathogens.</title>
        <authorList>
            <person name="Haridas S."/>
            <person name="Albert R."/>
            <person name="Binder M."/>
            <person name="Bloem J."/>
            <person name="Labutti K."/>
            <person name="Salamov A."/>
            <person name="Andreopoulos B."/>
            <person name="Baker S."/>
            <person name="Barry K."/>
            <person name="Bills G."/>
            <person name="Bluhm B."/>
            <person name="Cannon C."/>
            <person name="Castanera R."/>
            <person name="Culley D."/>
            <person name="Daum C."/>
            <person name="Ezra D."/>
            <person name="Gonzalez J."/>
            <person name="Henrissat B."/>
            <person name="Kuo A."/>
            <person name="Liang C."/>
            <person name="Lipzen A."/>
            <person name="Lutzoni F."/>
            <person name="Magnuson J."/>
            <person name="Mondo S."/>
            <person name="Nolan M."/>
            <person name="Ohm R."/>
            <person name="Pangilinan J."/>
            <person name="Park H.-J."/>
            <person name="Ramirez L."/>
            <person name="Alfaro M."/>
            <person name="Sun H."/>
            <person name="Tritt A."/>
            <person name="Yoshinaga Y."/>
            <person name="Zwiers L.-H."/>
            <person name="Turgeon B."/>
            <person name="Goodwin S."/>
            <person name="Spatafora J."/>
            <person name="Crous P."/>
            <person name="Grigoriev I."/>
        </authorList>
    </citation>
    <scope>NUCLEOTIDE SEQUENCE</scope>
    <source>
        <strain evidence="8">CBS 675.92</strain>
    </source>
</reference>
<dbReference type="SMART" id="SM00066">
    <property type="entry name" value="GAL4"/>
    <property type="match status" value="1"/>
</dbReference>
<dbReference type="Proteomes" id="UP000800035">
    <property type="component" value="Unassembled WGS sequence"/>
</dbReference>
<dbReference type="PANTHER" id="PTHR31845:SF17">
    <property type="entry name" value="ZN(II)2CYS6 TRANSCRIPTION FACTOR (EUROFUNG)"/>
    <property type="match status" value="1"/>
</dbReference>
<feature type="domain" description="Zn(2)-C6 fungal-type" evidence="7">
    <location>
        <begin position="7"/>
        <end position="39"/>
    </location>
</feature>
<feature type="compositionally biased region" description="Polar residues" evidence="6">
    <location>
        <begin position="104"/>
        <end position="118"/>
    </location>
</feature>
<dbReference type="GO" id="GO:0000981">
    <property type="term" value="F:DNA-binding transcription factor activity, RNA polymerase II-specific"/>
    <property type="evidence" value="ECO:0007669"/>
    <property type="project" value="InterPro"/>
</dbReference>
<keyword evidence="9" id="KW-1185">Reference proteome</keyword>
<organism evidence="8 9">
    <name type="scientific">Byssothecium circinans</name>
    <dbReference type="NCBI Taxonomy" id="147558"/>
    <lineage>
        <taxon>Eukaryota</taxon>
        <taxon>Fungi</taxon>
        <taxon>Dikarya</taxon>
        <taxon>Ascomycota</taxon>
        <taxon>Pezizomycotina</taxon>
        <taxon>Dothideomycetes</taxon>
        <taxon>Pleosporomycetidae</taxon>
        <taxon>Pleosporales</taxon>
        <taxon>Massarineae</taxon>
        <taxon>Massarinaceae</taxon>
        <taxon>Byssothecium</taxon>
    </lineage>
</organism>
<feature type="region of interest" description="Disordered" evidence="6">
    <location>
        <begin position="95"/>
        <end position="131"/>
    </location>
</feature>
<keyword evidence="2" id="KW-0805">Transcription regulation</keyword>
<dbReference type="PANTHER" id="PTHR31845">
    <property type="entry name" value="FINGER DOMAIN PROTEIN, PUTATIVE-RELATED"/>
    <property type="match status" value="1"/>
</dbReference>
<comment type="subcellular location">
    <subcellularLocation>
        <location evidence="1">Nucleus</location>
    </subcellularLocation>
</comment>
<evidence type="ECO:0000256" key="2">
    <source>
        <dbReference type="ARBA" id="ARBA00023015"/>
    </source>
</evidence>
<evidence type="ECO:0000256" key="1">
    <source>
        <dbReference type="ARBA" id="ARBA00004123"/>
    </source>
</evidence>
<keyword evidence="4" id="KW-0804">Transcription</keyword>
<evidence type="ECO:0000256" key="5">
    <source>
        <dbReference type="ARBA" id="ARBA00023242"/>
    </source>
</evidence>
<dbReference type="AlphaFoldDB" id="A0A6A5TT24"/>
<dbReference type="OrthoDB" id="3429912at2759"/>
<evidence type="ECO:0000313" key="8">
    <source>
        <dbReference type="EMBL" id="KAF1954889.1"/>
    </source>
</evidence>
<dbReference type="PROSITE" id="PS00463">
    <property type="entry name" value="ZN2_CY6_FUNGAL_1"/>
    <property type="match status" value="1"/>
</dbReference>
<proteinExistence type="predicted"/>
<dbReference type="GO" id="GO:0008270">
    <property type="term" value="F:zinc ion binding"/>
    <property type="evidence" value="ECO:0007669"/>
    <property type="project" value="InterPro"/>
</dbReference>
<dbReference type="EMBL" id="ML976997">
    <property type="protein sequence ID" value="KAF1954889.1"/>
    <property type="molecule type" value="Genomic_DNA"/>
</dbReference>
<dbReference type="CDD" id="cd12148">
    <property type="entry name" value="fungal_TF_MHR"/>
    <property type="match status" value="1"/>
</dbReference>
<dbReference type="InterPro" id="IPR051089">
    <property type="entry name" value="prtT"/>
</dbReference>
<dbReference type="InterPro" id="IPR036864">
    <property type="entry name" value="Zn2-C6_fun-type_DNA-bd_sf"/>
</dbReference>
<name>A0A6A5TT24_9PLEO</name>
<dbReference type="GO" id="GO:0000976">
    <property type="term" value="F:transcription cis-regulatory region binding"/>
    <property type="evidence" value="ECO:0007669"/>
    <property type="project" value="TreeGrafter"/>
</dbReference>